<keyword evidence="6" id="KW-0326">Glycosidase</keyword>
<evidence type="ECO:0000313" key="10">
    <source>
        <dbReference type="Proteomes" id="UP001159042"/>
    </source>
</evidence>
<evidence type="ECO:0000256" key="1">
    <source>
        <dbReference type="ARBA" id="ARBA00010838"/>
    </source>
</evidence>
<dbReference type="PRINTS" id="PR00131">
    <property type="entry name" value="GLHYDRLASE1"/>
</dbReference>
<gene>
    <name evidence="9" type="ORF">NQ315_006708</name>
</gene>
<evidence type="ECO:0000256" key="6">
    <source>
        <dbReference type="ARBA" id="ARBA00023295"/>
    </source>
</evidence>
<name>A0AAV8WCN5_9CUCU</name>
<dbReference type="Gene3D" id="3.20.20.80">
    <property type="entry name" value="Glycosidases"/>
    <property type="match status" value="3"/>
</dbReference>
<dbReference type="EMBL" id="JANEYG010000003">
    <property type="protein sequence ID" value="KAJ8923932.1"/>
    <property type="molecule type" value="Genomic_DNA"/>
</dbReference>
<evidence type="ECO:0000256" key="3">
    <source>
        <dbReference type="ARBA" id="ARBA00012744"/>
    </source>
</evidence>
<dbReference type="PANTHER" id="PTHR10353:SF36">
    <property type="entry name" value="LP05116P"/>
    <property type="match status" value="1"/>
</dbReference>
<keyword evidence="4" id="KW-0378">Hydrolase</keyword>
<evidence type="ECO:0000256" key="4">
    <source>
        <dbReference type="ARBA" id="ARBA00022801"/>
    </source>
</evidence>
<dbReference type="FunFam" id="3.20.20.80:FF:000013">
    <property type="entry name" value="lactase-phlorizin hydrolase"/>
    <property type="match status" value="2"/>
</dbReference>
<dbReference type="SUPFAM" id="SSF51445">
    <property type="entry name" value="(Trans)glycosidases"/>
    <property type="match status" value="2"/>
</dbReference>
<dbReference type="Pfam" id="PF00232">
    <property type="entry name" value="Glyco_hydro_1"/>
    <property type="match status" value="3"/>
</dbReference>
<feature type="active site" description="Nucleophile" evidence="7">
    <location>
        <position position="389"/>
    </location>
</feature>
<comment type="similarity">
    <text evidence="1">Belongs to the glycosyl hydrolase 1 family.</text>
</comment>
<dbReference type="AlphaFoldDB" id="A0AAV8WCN5"/>
<comment type="subunit">
    <text evidence="2">Homodimer.</text>
</comment>
<dbReference type="InterPro" id="IPR017853">
    <property type="entry name" value="GH"/>
</dbReference>
<comment type="caution">
    <text evidence="9">The sequence shown here is derived from an EMBL/GenBank/DDBJ whole genome shotgun (WGS) entry which is preliminary data.</text>
</comment>
<keyword evidence="10" id="KW-1185">Reference proteome</keyword>
<reference evidence="9 10" key="1">
    <citation type="journal article" date="2023" name="Insect Mol. Biol.">
        <title>Genome sequencing provides insights into the evolution of gene families encoding plant cell wall-degrading enzymes in longhorned beetles.</title>
        <authorList>
            <person name="Shin N.R."/>
            <person name="Okamura Y."/>
            <person name="Kirsch R."/>
            <person name="Pauchet Y."/>
        </authorList>
    </citation>
    <scope>NUCLEOTIDE SEQUENCE [LARGE SCALE GENOMIC DNA]</scope>
    <source>
        <strain evidence="9">EAD_L_NR</strain>
    </source>
</reference>
<dbReference type="InterPro" id="IPR018120">
    <property type="entry name" value="Glyco_hydro_1_AS"/>
</dbReference>
<dbReference type="GO" id="GO:0008422">
    <property type="term" value="F:beta-glucosidase activity"/>
    <property type="evidence" value="ECO:0007669"/>
    <property type="project" value="TreeGrafter"/>
</dbReference>
<dbReference type="Proteomes" id="UP001159042">
    <property type="component" value="Unassembled WGS sequence"/>
</dbReference>
<dbReference type="EC" id="3.2.1.21" evidence="3"/>
<accession>A0AAV8WCN5</accession>
<dbReference type="GO" id="GO:0005975">
    <property type="term" value="P:carbohydrate metabolic process"/>
    <property type="evidence" value="ECO:0007669"/>
    <property type="project" value="InterPro"/>
</dbReference>
<dbReference type="PANTHER" id="PTHR10353">
    <property type="entry name" value="GLYCOSYL HYDROLASE"/>
    <property type="match status" value="1"/>
</dbReference>
<sequence>MSKVTSVGKADEISNRRFPDDFLIGVASASYQIEGAWNEDGKGENIWDRFTHEDPSRIVDKSNGDIACDSYHLYKEDVALIKAVGLDFYRFSISWSRILPTGYADSVNIAGVNYYKNLIKELKDNGIEPMPALYHWDLPQPLQEIGGWLNETIVDIFADYAKLCYQLFGDDIKTWITINEPKQVCLSGYEGGGGPPGIVSPGVGVYNCAYNLIKAHAKAFHIYDDEFRPKQNGRISMIIDGTWFEPGSDSDADKEAAERDVIFLFGLYADPIFKGNWPQVVIDRIAMRSKGEGLEKSRLPEFTPEEQTYIAGTADFLALNHYTTHMVNASTVEPEFGGPSFGKDINVIEWDLDNWEIAGAGWFRIVPWGFRKLLVWLYNYYQTEIFVTENGLSDYNGTMADDHRITFLQTYLTNLLQAIYEDGVNVTGYTYWSIIDDWEWTGGYTKADEISNRRFPDDFLIGVASASYQIEGAWNEDGKGENIWDHFTHEDPSRIVDKSTGDIACDSYHLYKEDVALIKAVGLDFYRFSISWSRILPTGYADSVNIAGVNYYKNLIKELKDNGIEPMPALYHWDLPQPLQEIGGWLNETIVDIFADYAKLCYQLFGDDIKTWITINEPKQVCLVGYEAGAFPPGIVSPGVGVYNCAYNLIKAHAKAFHIYDEEFRPKQNGRISMIIDAIWFEPGSDSDADKEAAERDVIFLFGLYADPIFKGNWPQVVIDRIAMRSKGEGLEKSRLPEFTPEEQTYIAGTADFLALNHYTTHMVNASTVEPEFGGPSFGKDINVIEWDLDNWETAGAGWFKTYLTALLQAIYEDGVNVTGYTYWSIIDDWEWTGGYTSLLPKTLCLNLPKAVQFSKRWIGVSSPSPHSGHKGLSSKPTKYQDPGRVPLIRDVPTDQPSRFLEFPYVLRPKQALPVPAWLRIAEHLRTPEQGLILSLES</sequence>
<evidence type="ECO:0000256" key="8">
    <source>
        <dbReference type="SAM" id="MobiDB-lite"/>
    </source>
</evidence>
<protein>
    <recommendedName>
        <fullName evidence="3">beta-glucosidase</fullName>
        <ecNumber evidence="3">3.2.1.21</ecNumber>
    </recommendedName>
</protein>
<dbReference type="PROSITE" id="PS00572">
    <property type="entry name" value="GLYCOSYL_HYDROL_F1_1"/>
    <property type="match status" value="1"/>
</dbReference>
<organism evidence="9 10">
    <name type="scientific">Exocentrus adspersus</name>
    <dbReference type="NCBI Taxonomy" id="1586481"/>
    <lineage>
        <taxon>Eukaryota</taxon>
        <taxon>Metazoa</taxon>
        <taxon>Ecdysozoa</taxon>
        <taxon>Arthropoda</taxon>
        <taxon>Hexapoda</taxon>
        <taxon>Insecta</taxon>
        <taxon>Pterygota</taxon>
        <taxon>Neoptera</taxon>
        <taxon>Endopterygota</taxon>
        <taxon>Coleoptera</taxon>
        <taxon>Polyphaga</taxon>
        <taxon>Cucujiformia</taxon>
        <taxon>Chrysomeloidea</taxon>
        <taxon>Cerambycidae</taxon>
        <taxon>Lamiinae</taxon>
        <taxon>Acanthocinini</taxon>
        <taxon>Exocentrus</taxon>
    </lineage>
</organism>
<dbReference type="InterPro" id="IPR001360">
    <property type="entry name" value="Glyco_hydro_1"/>
</dbReference>
<keyword evidence="5" id="KW-0325">Glycoprotein</keyword>
<evidence type="ECO:0000256" key="2">
    <source>
        <dbReference type="ARBA" id="ARBA00011738"/>
    </source>
</evidence>
<evidence type="ECO:0000256" key="5">
    <source>
        <dbReference type="ARBA" id="ARBA00023180"/>
    </source>
</evidence>
<evidence type="ECO:0000256" key="7">
    <source>
        <dbReference type="PROSITE-ProRule" id="PRU10055"/>
    </source>
</evidence>
<proteinExistence type="inferred from homology"/>
<evidence type="ECO:0000313" key="9">
    <source>
        <dbReference type="EMBL" id="KAJ8923932.1"/>
    </source>
</evidence>
<feature type="region of interest" description="Disordered" evidence="8">
    <location>
        <begin position="862"/>
        <end position="884"/>
    </location>
</feature>